<feature type="transmembrane region" description="Helical" evidence="3">
    <location>
        <begin position="47"/>
        <end position="64"/>
    </location>
</feature>
<feature type="transmembrane region" description="Helical" evidence="3">
    <location>
        <begin position="118"/>
        <end position="138"/>
    </location>
</feature>
<dbReference type="SUPFAM" id="SSF55073">
    <property type="entry name" value="Nucleotide cyclase"/>
    <property type="match status" value="1"/>
</dbReference>
<evidence type="ECO:0000313" key="5">
    <source>
        <dbReference type="EMBL" id="OWQ86182.1"/>
    </source>
</evidence>
<dbReference type="InterPro" id="IPR029787">
    <property type="entry name" value="Nucleotide_cyclase"/>
</dbReference>
<dbReference type="Gene3D" id="3.30.70.270">
    <property type="match status" value="1"/>
</dbReference>
<dbReference type="InterPro" id="IPR050469">
    <property type="entry name" value="Diguanylate_Cyclase"/>
</dbReference>
<dbReference type="GO" id="GO:0052621">
    <property type="term" value="F:diguanylate cyclase activity"/>
    <property type="evidence" value="ECO:0007669"/>
    <property type="project" value="UniProtKB-EC"/>
</dbReference>
<keyword evidence="3" id="KW-0472">Membrane</keyword>
<feature type="transmembrane region" description="Helical" evidence="3">
    <location>
        <begin position="145"/>
        <end position="166"/>
    </location>
</feature>
<accession>A0A246J139</accession>
<dbReference type="AlphaFoldDB" id="A0A246J139"/>
<feature type="transmembrane region" description="Helical" evidence="3">
    <location>
        <begin position="12"/>
        <end position="35"/>
    </location>
</feature>
<comment type="caution">
    <text evidence="5">The sequence shown here is derived from an EMBL/GenBank/DDBJ whole genome shotgun (WGS) entry which is preliminary data.</text>
</comment>
<gene>
    <name evidence="5" type="ORF">CDN99_20295</name>
</gene>
<dbReference type="CDD" id="cd01949">
    <property type="entry name" value="GGDEF"/>
    <property type="match status" value="1"/>
</dbReference>
<dbReference type="EC" id="2.7.7.65" evidence="1"/>
<keyword evidence="3" id="KW-1133">Transmembrane helix</keyword>
<keyword evidence="6" id="KW-1185">Reference proteome</keyword>
<dbReference type="PROSITE" id="PS50887">
    <property type="entry name" value="GGDEF"/>
    <property type="match status" value="1"/>
</dbReference>
<evidence type="ECO:0000313" key="6">
    <source>
        <dbReference type="Proteomes" id="UP000197468"/>
    </source>
</evidence>
<reference evidence="5 6" key="1">
    <citation type="journal article" date="2008" name="Int. J. Syst. Evol. Microbiol.">
        <title>Description of Roseateles aquatilis sp. nov. and Roseateles terrae sp. nov., in the class Betaproteobacteria, and emended description of the genus Roseateles.</title>
        <authorList>
            <person name="Gomila M."/>
            <person name="Bowien B."/>
            <person name="Falsen E."/>
            <person name="Moore E.R."/>
            <person name="Lalucat J."/>
        </authorList>
    </citation>
    <scope>NUCLEOTIDE SEQUENCE [LARGE SCALE GENOMIC DNA]</scope>
    <source>
        <strain evidence="5 6">CCUG 48205</strain>
    </source>
</reference>
<proteinExistence type="predicted"/>
<evidence type="ECO:0000259" key="4">
    <source>
        <dbReference type="PROSITE" id="PS50887"/>
    </source>
</evidence>
<dbReference type="EMBL" id="NIOF01000011">
    <property type="protein sequence ID" value="OWQ86182.1"/>
    <property type="molecule type" value="Genomic_DNA"/>
</dbReference>
<dbReference type="InterPro" id="IPR043128">
    <property type="entry name" value="Rev_trsase/Diguanyl_cyclase"/>
</dbReference>
<dbReference type="InterPro" id="IPR000160">
    <property type="entry name" value="GGDEF_dom"/>
</dbReference>
<name>A0A246J139_9BURK</name>
<comment type="catalytic activity">
    <reaction evidence="2">
        <text>2 GTP = 3',3'-c-di-GMP + 2 diphosphate</text>
        <dbReference type="Rhea" id="RHEA:24898"/>
        <dbReference type="ChEBI" id="CHEBI:33019"/>
        <dbReference type="ChEBI" id="CHEBI:37565"/>
        <dbReference type="ChEBI" id="CHEBI:58805"/>
        <dbReference type="EC" id="2.7.7.65"/>
    </reaction>
</comment>
<protein>
    <recommendedName>
        <fullName evidence="1">diguanylate cyclase</fullName>
        <ecNumber evidence="1">2.7.7.65</ecNumber>
    </recommendedName>
</protein>
<dbReference type="PANTHER" id="PTHR45138">
    <property type="entry name" value="REGULATORY COMPONENTS OF SENSORY TRANSDUCTION SYSTEM"/>
    <property type="match status" value="1"/>
</dbReference>
<feature type="domain" description="GGDEF" evidence="4">
    <location>
        <begin position="248"/>
        <end position="381"/>
    </location>
</feature>
<dbReference type="Proteomes" id="UP000197468">
    <property type="component" value="Unassembled WGS sequence"/>
</dbReference>
<dbReference type="SMART" id="SM00267">
    <property type="entry name" value="GGDEF"/>
    <property type="match status" value="1"/>
</dbReference>
<evidence type="ECO:0000256" key="3">
    <source>
        <dbReference type="SAM" id="Phobius"/>
    </source>
</evidence>
<feature type="transmembrane region" description="Helical" evidence="3">
    <location>
        <begin position="94"/>
        <end position="112"/>
    </location>
</feature>
<sequence>MMVRMPSLDAATLLMVIAVFDAVACVVWLLLGQVLRIAPRASRRISAYHGLLALAWWPLIPPAMEGPMALPLTIVAAGLLTAGVRGLMRVRYAAWDLVAIVLVALAATAVVLPDLNGARVVANACGALLALMAAWDIALGAGFRIGLTGVVVLPYLVLAAGCLWRAGGLLGWLPPSLGLKGLANNAPLVLLRLAVDLAIATGLVALVMQRLIARVRHLTRRDALTGLLNRRAVEELLSRLQAQVDRGRRHAVLVLDVDHFKRINDELGHAGGDAALQHLARVLGETLRDTDGFGRLGGEEFALLLPDTPLDGAMLVAERLRRLLQDQPLDWGDKVWPISASFGVTLMRRDDPHGRAALARADAAMYAAKARGRNRVLRSAEDVEPHA</sequence>
<dbReference type="FunFam" id="3.30.70.270:FF:000001">
    <property type="entry name" value="Diguanylate cyclase domain protein"/>
    <property type="match status" value="1"/>
</dbReference>
<feature type="transmembrane region" description="Helical" evidence="3">
    <location>
        <begin position="70"/>
        <end position="87"/>
    </location>
</feature>
<keyword evidence="3" id="KW-0812">Transmembrane</keyword>
<dbReference type="Pfam" id="PF00990">
    <property type="entry name" value="GGDEF"/>
    <property type="match status" value="1"/>
</dbReference>
<feature type="transmembrane region" description="Helical" evidence="3">
    <location>
        <begin position="186"/>
        <end position="208"/>
    </location>
</feature>
<evidence type="ECO:0000256" key="1">
    <source>
        <dbReference type="ARBA" id="ARBA00012528"/>
    </source>
</evidence>
<organism evidence="5 6">
    <name type="scientific">Roseateles aquatilis</name>
    <dbReference type="NCBI Taxonomy" id="431061"/>
    <lineage>
        <taxon>Bacteria</taxon>
        <taxon>Pseudomonadati</taxon>
        <taxon>Pseudomonadota</taxon>
        <taxon>Betaproteobacteria</taxon>
        <taxon>Burkholderiales</taxon>
        <taxon>Sphaerotilaceae</taxon>
        <taxon>Roseateles</taxon>
    </lineage>
</organism>
<evidence type="ECO:0000256" key="2">
    <source>
        <dbReference type="ARBA" id="ARBA00034247"/>
    </source>
</evidence>
<dbReference type="NCBIfam" id="TIGR00254">
    <property type="entry name" value="GGDEF"/>
    <property type="match status" value="1"/>
</dbReference>
<dbReference type="PANTHER" id="PTHR45138:SF9">
    <property type="entry name" value="DIGUANYLATE CYCLASE DGCM-RELATED"/>
    <property type="match status" value="1"/>
</dbReference>